<dbReference type="AlphaFoldDB" id="A0A6G1J4H6"/>
<organism evidence="1 2">
    <name type="scientific">Lentithecium fluviatile CBS 122367</name>
    <dbReference type="NCBI Taxonomy" id="1168545"/>
    <lineage>
        <taxon>Eukaryota</taxon>
        <taxon>Fungi</taxon>
        <taxon>Dikarya</taxon>
        <taxon>Ascomycota</taxon>
        <taxon>Pezizomycotina</taxon>
        <taxon>Dothideomycetes</taxon>
        <taxon>Pleosporomycetidae</taxon>
        <taxon>Pleosporales</taxon>
        <taxon>Massarineae</taxon>
        <taxon>Lentitheciaceae</taxon>
        <taxon>Lentithecium</taxon>
    </lineage>
</organism>
<proteinExistence type="predicted"/>
<name>A0A6G1J4H6_9PLEO</name>
<dbReference type="EMBL" id="MU005579">
    <property type="protein sequence ID" value="KAF2685120.1"/>
    <property type="molecule type" value="Genomic_DNA"/>
</dbReference>
<sequence length="321" mass="36060">MTVDQFGAITAVSHSRSPRIKGLLWAANLTGIDITIPEQPFWTEGDLETFRSGNKSQITKGSALAWLGHLNALRWFLSTSHETALIIEDDVDWNIALRKLQIQRAESAFSSVMFSPISSSPHARRRSDPNSWSSSRGWELLWLGHCGDKASPEHITSHPHLIYNDNTVPSKDHLDYVTSTFLNNLHVPEHSRMVHRSYWPLCTFAYAVTRASAQRILSTYGSEVATAYDVALLEACRDHDWSCYTITPELFHHIEAPSEIANVDAGAQENKEGLAVTKVPATHNIGCGARGQDMWVEVDDWRGRRWMVEMVRSGHCFVHGT</sequence>
<evidence type="ECO:0000313" key="1">
    <source>
        <dbReference type="EMBL" id="KAF2685120.1"/>
    </source>
</evidence>
<dbReference type="Proteomes" id="UP000799291">
    <property type="component" value="Unassembled WGS sequence"/>
</dbReference>
<evidence type="ECO:0000313" key="2">
    <source>
        <dbReference type="Proteomes" id="UP000799291"/>
    </source>
</evidence>
<protein>
    <submittedName>
        <fullName evidence="1">Glycosyltransferase family 25 protein</fullName>
    </submittedName>
</protein>
<keyword evidence="1" id="KW-0808">Transferase</keyword>
<accession>A0A6G1J4H6</accession>
<reference evidence="1" key="1">
    <citation type="journal article" date="2020" name="Stud. Mycol.">
        <title>101 Dothideomycetes genomes: a test case for predicting lifestyles and emergence of pathogens.</title>
        <authorList>
            <person name="Haridas S."/>
            <person name="Albert R."/>
            <person name="Binder M."/>
            <person name="Bloem J."/>
            <person name="Labutti K."/>
            <person name="Salamov A."/>
            <person name="Andreopoulos B."/>
            <person name="Baker S."/>
            <person name="Barry K."/>
            <person name="Bills G."/>
            <person name="Bluhm B."/>
            <person name="Cannon C."/>
            <person name="Castanera R."/>
            <person name="Culley D."/>
            <person name="Daum C."/>
            <person name="Ezra D."/>
            <person name="Gonzalez J."/>
            <person name="Henrissat B."/>
            <person name="Kuo A."/>
            <person name="Liang C."/>
            <person name="Lipzen A."/>
            <person name="Lutzoni F."/>
            <person name="Magnuson J."/>
            <person name="Mondo S."/>
            <person name="Nolan M."/>
            <person name="Ohm R."/>
            <person name="Pangilinan J."/>
            <person name="Park H.-J."/>
            <person name="Ramirez L."/>
            <person name="Alfaro M."/>
            <person name="Sun H."/>
            <person name="Tritt A."/>
            <person name="Yoshinaga Y."/>
            <person name="Zwiers L.-H."/>
            <person name="Turgeon B."/>
            <person name="Goodwin S."/>
            <person name="Spatafora J."/>
            <person name="Crous P."/>
            <person name="Grigoriev I."/>
        </authorList>
    </citation>
    <scope>NUCLEOTIDE SEQUENCE</scope>
    <source>
        <strain evidence="1">CBS 122367</strain>
    </source>
</reference>
<dbReference type="GO" id="GO:0016740">
    <property type="term" value="F:transferase activity"/>
    <property type="evidence" value="ECO:0007669"/>
    <property type="project" value="UniProtKB-KW"/>
</dbReference>
<dbReference type="OrthoDB" id="47375at2759"/>
<gene>
    <name evidence="1" type="ORF">K458DRAFT_301148</name>
</gene>
<keyword evidence="2" id="KW-1185">Reference proteome</keyword>